<feature type="region of interest" description="Disordered" evidence="2">
    <location>
        <begin position="1"/>
        <end position="95"/>
    </location>
</feature>
<dbReference type="GO" id="GO:0046579">
    <property type="term" value="P:positive regulation of Ras protein signal transduction"/>
    <property type="evidence" value="ECO:0007669"/>
    <property type="project" value="TreeGrafter"/>
</dbReference>
<dbReference type="HOGENOM" id="CLU_036328_0_0_1"/>
<feature type="compositionally biased region" description="Low complexity" evidence="2">
    <location>
        <begin position="17"/>
        <end position="37"/>
    </location>
</feature>
<dbReference type="RefSeq" id="XP_003658640.1">
    <property type="nucleotide sequence ID" value="XM_003658592.1"/>
</dbReference>
<gene>
    <name evidence="3" type="ORF">MYCTH_2294657</name>
</gene>
<dbReference type="PANTHER" id="PTHR15243:SF0">
    <property type="entry name" value="SERINE_THREONINE-PROTEIN KINASE 19"/>
    <property type="match status" value="1"/>
</dbReference>
<dbReference type="OrthoDB" id="3980126at2759"/>
<comment type="similarity">
    <text evidence="1">Belongs to the STK19 family.</text>
</comment>
<dbReference type="InterPro" id="IPR018865">
    <property type="entry name" value="STK19-like"/>
</dbReference>
<organism evidence="3 4">
    <name type="scientific">Thermothelomyces thermophilus (strain ATCC 42464 / BCRC 31852 / DSM 1799)</name>
    <name type="common">Sporotrichum thermophile</name>
    <dbReference type="NCBI Taxonomy" id="573729"/>
    <lineage>
        <taxon>Eukaryota</taxon>
        <taxon>Fungi</taxon>
        <taxon>Dikarya</taxon>
        <taxon>Ascomycota</taxon>
        <taxon>Pezizomycotina</taxon>
        <taxon>Sordariomycetes</taxon>
        <taxon>Sordariomycetidae</taxon>
        <taxon>Sordariales</taxon>
        <taxon>Chaetomiaceae</taxon>
        <taxon>Thermothelomyces</taxon>
    </lineage>
</organism>
<evidence type="ECO:0000313" key="4">
    <source>
        <dbReference type="Proteomes" id="UP000007322"/>
    </source>
</evidence>
<reference evidence="3 4" key="1">
    <citation type="journal article" date="2011" name="Nat. Biotechnol.">
        <title>Comparative genomic analysis of the thermophilic biomass-degrading fungi Myceliophthora thermophila and Thielavia terrestris.</title>
        <authorList>
            <person name="Berka R.M."/>
            <person name="Grigoriev I.V."/>
            <person name="Otillar R."/>
            <person name="Salamov A."/>
            <person name="Grimwood J."/>
            <person name="Reid I."/>
            <person name="Ishmael N."/>
            <person name="John T."/>
            <person name="Darmond C."/>
            <person name="Moisan M.-C."/>
            <person name="Henrissat B."/>
            <person name="Coutinho P.M."/>
            <person name="Lombard V."/>
            <person name="Natvig D.O."/>
            <person name="Lindquist E."/>
            <person name="Schmutz J."/>
            <person name="Lucas S."/>
            <person name="Harris P."/>
            <person name="Powlowski J."/>
            <person name="Bellemare A."/>
            <person name="Taylor D."/>
            <person name="Butler G."/>
            <person name="de Vries R.P."/>
            <person name="Allijn I.E."/>
            <person name="van den Brink J."/>
            <person name="Ushinsky S."/>
            <person name="Storms R."/>
            <person name="Powell A.J."/>
            <person name="Paulsen I.T."/>
            <person name="Elbourne L.D.H."/>
            <person name="Baker S.E."/>
            <person name="Magnuson J."/>
            <person name="LaBoissiere S."/>
            <person name="Clutterbuck A.J."/>
            <person name="Martinez D."/>
            <person name="Wogulis M."/>
            <person name="de Leon A.L."/>
            <person name="Rey M.W."/>
            <person name="Tsang A."/>
        </authorList>
    </citation>
    <scope>NUCLEOTIDE SEQUENCE [LARGE SCALE GENOMIC DNA]</scope>
    <source>
        <strain evidence="4">ATCC 42464 / BCRC 31852 / DSM 1799</strain>
    </source>
</reference>
<evidence type="ECO:0000256" key="1">
    <source>
        <dbReference type="ARBA" id="ARBA00093458"/>
    </source>
</evidence>
<dbReference type="KEGG" id="mtm:MYCTH_2294657"/>
<name>G2Q268_THET4</name>
<dbReference type="AlphaFoldDB" id="G2Q268"/>
<proteinExistence type="inferred from homology"/>
<dbReference type="GeneID" id="11508387"/>
<feature type="compositionally biased region" description="Polar residues" evidence="2">
    <location>
        <begin position="42"/>
        <end position="53"/>
    </location>
</feature>
<dbReference type="VEuPathDB" id="FungiDB:MYCTH_2294657"/>
<protein>
    <submittedName>
        <fullName evidence="3">Uncharacterized protein</fullName>
    </submittedName>
</protein>
<dbReference type="eggNOG" id="ENOG502S7IU">
    <property type="taxonomic scope" value="Eukaryota"/>
</dbReference>
<accession>G2Q268</accession>
<dbReference type="PANTHER" id="PTHR15243">
    <property type="entry name" value="SERINE/THREONINE-PROTEIN KINASE 19"/>
    <property type="match status" value="1"/>
</dbReference>
<dbReference type="OMA" id="MNFRWAL"/>
<dbReference type="EMBL" id="CP003002">
    <property type="protein sequence ID" value="AEO53395.1"/>
    <property type="molecule type" value="Genomic_DNA"/>
</dbReference>
<sequence length="442" mass="45659">MTLHSVLGIPRVKKRSSSSATKRSSSSATPTWTASLARTKPGTGTTRTSSNKAVQPRDDSSDRYHQRLPNLGPASLPVPLPSLPTSGGTASASAPNPVEIHEHILATMFSPLPGNGTGKGLGSARIAAVLQFRAAVPRVVSVPHLLQALRSCSSSSSSSSSSSPAAAERAIAATVRRGEGRRVRIPTLAGGAAGAELFVRAAELEALVGRCAALREDRVGDRFLAWLGQNPGRERLVEGEGGLGRREVDALVKAGFLTAVNGHGTCGGGSATGGAALRARPEARYNTVSLETVARAAAGSAAAVGGEGVLHAAGGTGARRLGPAAEEPAGSEFSVAVPGSGVFLKLASAALEHLADLLRRTPYRELPESDLREKWDGGVVGDSDIAQAKKSRGEFAGVMPGRTKKWKEFHGLAFDWVLREAVGAGMVEVFETQTVGRGVRLV</sequence>
<feature type="compositionally biased region" description="Basic and acidic residues" evidence="2">
    <location>
        <begin position="55"/>
        <end position="65"/>
    </location>
</feature>
<dbReference type="Pfam" id="PF10494">
    <property type="entry name" value="Stk19"/>
    <property type="match status" value="1"/>
</dbReference>
<evidence type="ECO:0000313" key="3">
    <source>
        <dbReference type="EMBL" id="AEO53395.1"/>
    </source>
</evidence>
<dbReference type="InParanoid" id="G2Q268"/>
<keyword evidence="4" id="KW-1185">Reference proteome</keyword>
<dbReference type="Proteomes" id="UP000007322">
    <property type="component" value="Chromosome 1"/>
</dbReference>
<evidence type="ECO:0000256" key="2">
    <source>
        <dbReference type="SAM" id="MobiDB-lite"/>
    </source>
</evidence>